<evidence type="ECO:0000313" key="2">
    <source>
        <dbReference type="EMBL" id="EDR99373.1"/>
    </source>
</evidence>
<feature type="transmembrane region" description="Helical" evidence="1">
    <location>
        <begin position="403"/>
        <end position="420"/>
    </location>
</feature>
<evidence type="ECO:0000256" key="1">
    <source>
        <dbReference type="SAM" id="Phobius"/>
    </source>
</evidence>
<feature type="transmembrane region" description="Helical" evidence="1">
    <location>
        <begin position="28"/>
        <end position="47"/>
    </location>
</feature>
<feature type="transmembrane region" description="Helical" evidence="1">
    <location>
        <begin position="224"/>
        <end position="242"/>
    </location>
</feature>
<dbReference type="eggNOG" id="COG4485">
    <property type="taxonomic scope" value="Bacteria"/>
</dbReference>
<reference evidence="2" key="1">
    <citation type="submission" date="2007-11" db="EMBL/GenBank/DDBJ databases">
        <authorList>
            <person name="Fulton L."/>
            <person name="Clifton S."/>
            <person name="Fulton B."/>
            <person name="Xu J."/>
            <person name="Minx P."/>
            <person name="Pepin K.H."/>
            <person name="Johnson M."/>
            <person name="Thiruvilangam P."/>
            <person name="Bhonagiri V."/>
            <person name="Nash W.E."/>
            <person name="Mardis E.R."/>
            <person name="Wilson R.K."/>
        </authorList>
    </citation>
    <scope>NUCLEOTIDE SEQUENCE [LARGE SCALE GENOMIC DNA]</scope>
    <source>
        <strain evidence="2">DSM 14662</strain>
    </source>
</reference>
<feature type="transmembrane region" description="Helical" evidence="1">
    <location>
        <begin position="462"/>
        <end position="480"/>
    </location>
</feature>
<keyword evidence="1" id="KW-0812">Transmembrane</keyword>
<keyword evidence="1" id="KW-0472">Membrane</keyword>
<feature type="transmembrane region" description="Helical" evidence="1">
    <location>
        <begin position="262"/>
        <end position="283"/>
    </location>
</feature>
<keyword evidence="1" id="KW-1133">Transmembrane helix</keyword>
<dbReference type="Pfam" id="PF09586">
    <property type="entry name" value="YfhO"/>
    <property type="match status" value="1"/>
</dbReference>
<accession>B0M9B2</accession>
<organism evidence="2 3">
    <name type="scientific">Anaerostipes caccae (strain DSM 14662 / CCUG 47493 / JCM 13470 / NCIMB 13811 / L1-92)</name>
    <dbReference type="NCBI Taxonomy" id="411490"/>
    <lineage>
        <taxon>Bacteria</taxon>
        <taxon>Bacillati</taxon>
        <taxon>Bacillota</taxon>
        <taxon>Clostridia</taxon>
        <taxon>Lachnospirales</taxon>
        <taxon>Lachnospiraceae</taxon>
        <taxon>Anaerostipes</taxon>
    </lineage>
</organism>
<name>B0M9B2_ANACD</name>
<reference evidence="2" key="2">
    <citation type="submission" date="2013-11" db="EMBL/GenBank/DDBJ databases">
        <title>Draft genome sequence of Anaerostipes caccae (DSM 14662).</title>
        <authorList>
            <person name="Sudarsanam P."/>
            <person name="Ley R."/>
            <person name="Guruge J."/>
            <person name="Turnbaugh P.J."/>
            <person name="Mahowald M."/>
            <person name="Liep D."/>
            <person name="Gordon J."/>
        </authorList>
    </citation>
    <scope>NUCLEOTIDE SEQUENCE</scope>
    <source>
        <strain evidence="2">DSM 14662</strain>
    </source>
</reference>
<evidence type="ECO:0000313" key="3">
    <source>
        <dbReference type="Proteomes" id="UP000004935"/>
    </source>
</evidence>
<keyword evidence="3" id="KW-1185">Reference proteome</keyword>
<dbReference type="HOGENOM" id="CLU_008413_1_0_9"/>
<gene>
    <name evidence="2" type="ORF">ANACAC_00214</name>
</gene>
<feature type="transmembrane region" description="Helical" evidence="1">
    <location>
        <begin position="432"/>
        <end position="450"/>
    </location>
</feature>
<dbReference type="EMBL" id="ABAX03000001">
    <property type="protein sequence ID" value="EDR99373.1"/>
    <property type="molecule type" value="Genomic_DNA"/>
</dbReference>
<dbReference type="STRING" id="411490.ANACAC_00214"/>
<protein>
    <submittedName>
        <fullName evidence="2">Bacterial membrane protein YfhO</fullName>
    </submittedName>
</protein>
<feature type="transmembrane region" description="Helical" evidence="1">
    <location>
        <begin position="349"/>
        <end position="366"/>
    </location>
</feature>
<dbReference type="InterPro" id="IPR018580">
    <property type="entry name" value="Uncharacterised_YfhO"/>
</dbReference>
<feature type="transmembrane region" description="Helical" evidence="1">
    <location>
        <begin position="378"/>
        <end position="396"/>
    </location>
</feature>
<feature type="transmembrane region" description="Helical" evidence="1">
    <location>
        <begin position="319"/>
        <end position="337"/>
    </location>
</feature>
<sequence length="905" mass="103692">MTALFWKKKIRFKGETFMTPQKNTRKYYLLYLVLFVFMCFTAFYPFIAEGKSFVWAAGVEDGLSQHFESLAYWGHYLRELFNNIASGHLSLPMWNMSLGYGGDILSTLNYYAIGDPLNLLYIFVPVKHTEAMYNFMILLRMFLSGAAFMAYGRKMNKNNFAVVLGALVYVFCGFTFRSGLRHPFFINPMIYFPLLCLGVEKIFKKERPFLFIIVTAVASMSNFYFLYMLTIFTVIYALIRFYQYYTKERLKNFFVLLRNFAGYYILGVALSAVILLPAVYGFLGNGRGGGQVHNLIAYPFKYYVLFLENFVGYGNSGQSTNVGFIPIAGIVVLFLMYSRRMKHKKYKMAFVGCMIFLALPVFGYIFNGFSYVTNRWSFAFTFIIALLVAEMYPRLFHMSKRQIIGILVGISIYNLIIKVAELSKPEVFKNDGAYIAGIFLFLFYLVFLFFQWKGMDDKHMVTRIAVAVLVVASIGVHGFYRFGDGGRYYAGEFLDSGEALKAIQTEENKRLRKQAGGQLVRVHDEGQRFHNYGLLDGLNTVSAYYSIIPKEIMEAVKSYETLGMQYADKYHGLDLRQGLLSLASVKYITVPGSQKLEGYRLLDETEESRVYENPYALPFGYTYDSWISQKKYDTMNGAEREQAMLKCAVLEDEVKGLKKQSGLAAQTEDKILSGKHSTSVNKAGKSKEYRLKLDPEKDHYIYIKNLHYSPLTKNKSNIGEIALKGKKGNRGIDVTDGSEEHHIYIQDKMSSYYFGRHDYLMKISDSGKLKFQFPSTGTYKVDEVSLISVKPQDMKKEMKNRKRNSLKNISYKNNVFNGEITTKKTKLLCIPIPYSKGWSAEVDGEKQQIIKTNGMYMGLVLKPGEHKITLRYRTPWLVPGAAVSSMAGCIFIIYIVIMRKKRGVI</sequence>
<dbReference type="PANTHER" id="PTHR38454:SF1">
    <property type="entry name" value="INTEGRAL MEMBRANE PROTEIN"/>
    <property type="match status" value="1"/>
</dbReference>
<proteinExistence type="predicted"/>
<feature type="transmembrane region" description="Helical" evidence="1">
    <location>
        <begin position="876"/>
        <end position="897"/>
    </location>
</feature>
<dbReference type="Proteomes" id="UP000004935">
    <property type="component" value="Unassembled WGS sequence"/>
</dbReference>
<dbReference type="PANTHER" id="PTHR38454">
    <property type="entry name" value="INTEGRAL MEMBRANE PROTEIN-RELATED"/>
    <property type="match status" value="1"/>
</dbReference>
<dbReference type="AlphaFoldDB" id="B0M9B2"/>
<feature type="transmembrane region" description="Helical" evidence="1">
    <location>
        <begin position="131"/>
        <end position="152"/>
    </location>
</feature>
<feature type="transmembrane region" description="Helical" evidence="1">
    <location>
        <begin position="159"/>
        <end position="178"/>
    </location>
</feature>
<comment type="caution">
    <text evidence="2">The sequence shown here is derived from an EMBL/GenBank/DDBJ whole genome shotgun (WGS) entry which is preliminary data.</text>
</comment>